<proteinExistence type="predicted"/>
<dbReference type="NCBIfam" id="NF008528">
    <property type="entry name" value="PRK11463.1-2"/>
    <property type="match status" value="1"/>
</dbReference>
<accession>A0A562IPH2</accession>
<organism evidence="2 3">
    <name type="scientific">Modestobacter roseus</name>
    <dbReference type="NCBI Taxonomy" id="1181884"/>
    <lineage>
        <taxon>Bacteria</taxon>
        <taxon>Bacillati</taxon>
        <taxon>Actinomycetota</taxon>
        <taxon>Actinomycetes</taxon>
        <taxon>Geodermatophilales</taxon>
        <taxon>Geodermatophilaceae</taxon>
        <taxon>Modestobacter</taxon>
    </lineage>
</organism>
<protein>
    <submittedName>
        <fullName evidence="2">UPF0716 protein FxsA</fullName>
    </submittedName>
</protein>
<dbReference type="PANTHER" id="PTHR35335:SF1">
    <property type="entry name" value="UPF0716 PROTEIN FXSA"/>
    <property type="match status" value="1"/>
</dbReference>
<comment type="caution">
    <text evidence="2">The sequence shown here is derived from an EMBL/GenBank/DDBJ whole genome shotgun (WGS) entry which is preliminary data.</text>
</comment>
<name>A0A562IPH2_9ACTN</name>
<evidence type="ECO:0000256" key="1">
    <source>
        <dbReference type="SAM" id="Phobius"/>
    </source>
</evidence>
<feature type="transmembrane region" description="Helical" evidence="1">
    <location>
        <begin position="84"/>
        <end position="106"/>
    </location>
</feature>
<dbReference type="EMBL" id="VLKF01000001">
    <property type="protein sequence ID" value="TWH72818.1"/>
    <property type="molecule type" value="Genomic_DNA"/>
</dbReference>
<keyword evidence="1" id="KW-0472">Membrane</keyword>
<gene>
    <name evidence="2" type="ORF">JD78_01340</name>
</gene>
<evidence type="ECO:0000313" key="2">
    <source>
        <dbReference type="EMBL" id="TWH72818.1"/>
    </source>
</evidence>
<evidence type="ECO:0000313" key="3">
    <source>
        <dbReference type="Proteomes" id="UP000321490"/>
    </source>
</evidence>
<dbReference type="AlphaFoldDB" id="A0A562IPH2"/>
<dbReference type="RefSeq" id="WP_228395237.1">
    <property type="nucleotide sequence ID" value="NZ_ML762502.1"/>
</dbReference>
<reference evidence="2 3" key="1">
    <citation type="submission" date="2019-07" db="EMBL/GenBank/DDBJ databases">
        <title>R&amp;d 2014.</title>
        <authorList>
            <person name="Klenk H.-P."/>
        </authorList>
    </citation>
    <scope>NUCLEOTIDE SEQUENCE [LARGE SCALE GENOMIC DNA]</scope>
    <source>
        <strain evidence="2 3">DSM 45764</strain>
    </source>
</reference>
<keyword evidence="3" id="KW-1185">Reference proteome</keyword>
<feature type="transmembrane region" description="Helical" evidence="1">
    <location>
        <begin position="20"/>
        <end position="38"/>
    </location>
</feature>
<dbReference type="InterPro" id="IPR007313">
    <property type="entry name" value="FxsA"/>
</dbReference>
<dbReference type="Proteomes" id="UP000321490">
    <property type="component" value="Unassembled WGS sequence"/>
</dbReference>
<dbReference type="Pfam" id="PF04186">
    <property type="entry name" value="FxsA"/>
    <property type="match status" value="1"/>
</dbReference>
<dbReference type="GO" id="GO:0016020">
    <property type="term" value="C:membrane"/>
    <property type="evidence" value="ECO:0007669"/>
    <property type="project" value="InterPro"/>
</dbReference>
<keyword evidence="1" id="KW-1133">Transmembrane helix</keyword>
<keyword evidence="1" id="KW-0812">Transmembrane</keyword>
<dbReference type="PANTHER" id="PTHR35335">
    <property type="entry name" value="UPF0716 PROTEIN FXSA"/>
    <property type="match status" value="1"/>
</dbReference>
<feature type="transmembrane region" description="Helical" evidence="1">
    <location>
        <begin position="44"/>
        <end position="63"/>
    </location>
</feature>
<sequence>MAMGSAIGGHTPRRRASSRWRTAVGLGALAEVVVFVLVASWIGVGWTLLLALATSALGGLLLARQGTRALTELRLRAEEHRAPGRALGDAGLVALGGLLMVLPGFIGDVLGLMCLLPGTRALPRALIARGIAHRLPARWLGPVRVQATRTVDGTVADAPSDVRGTDVYRAGPAHRVIEGRVVEGRVVEGEVEDGPSGR</sequence>